<evidence type="ECO:0000313" key="3">
    <source>
        <dbReference type="Proteomes" id="UP001597115"/>
    </source>
</evidence>
<keyword evidence="3" id="KW-1185">Reference proteome</keyword>
<feature type="transmembrane region" description="Helical" evidence="1">
    <location>
        <begin position="206"/>
        <end position="226"/>
    </location>
</feature>
<dbReference type="Proteomes" id="UP001597115">
    <property type="component" value="Unassembled WGS sequence"/>
</dbReference>
<keyword evidence="1" id="KW-0472">Membrane</keyword>
<keyword evidence="1" id="KW-1133">Transmembrane helix</keyword>
<dbReference type="RefSeq" id="WP_380891501.1">
    <property type="nucleotide sequence ID" value="NZ_JBHUDY010000003.1"/>
</dbReference>
<evidence type="ECO:0000313" key="2">
    <source>
        <dbReference type="EMBL" id="MFD1613413.1"/>
    </source>
</evidence>
<feature type="transmembrane region" description="Helical" evidence="1">
    <location>
        <begin position="51"/>
        <end position="71"/>
    </location>
</feature>
<feature type="transmembrane region" description="Helical" evidence="1">
    <location>
        <begin position="151"/>
        <end position="170"/>
    </location>
</feature>
<gene>
    <name evidence="2" type="ORF">ACFSCW_16555</name>
</gene>
<feature type="transmembrane region" description="Helical" evidence="1">
    <location>
        <begin position="18"/>
        <end position="39"/>
    </location>
</feature>
<feature type="transmembrane region" description="Helical" evidence="1">
    <location>
        <begin position="118"/>
        <end position="139"/>
    </location>
</feature>
<dbReference type="EMBL" id="JBHUDY010000003">
    <property type="protein sequence ID" value="MFD1613413.1"/>
    <property type="molecule type" value="Genomic_DNA"/>
</dbReference>
<evidence type="ECO:0000256" key="1">
    <source>
        <dbReference type="SAM" id="Phobius"/>
    </source>
</evidence>
<reference evidence="3" key="1">
    <citation type="journal article" date="2019" name="Int. J. Syst. Evol. Microbiol.">
        <title>The Global Catalogue of Microorganisms (GCM) 10K type strain sequencing project: providing services to taxonomists for standard genome sequencing and annotation.</title>
        <authorList>
            <consortium name="The Broad Institute Genomics Platform"/>
            <consortium name="The Broad Institute Genome Sequencing Center for Infectious Disease"/>
            <person name="Wu L."/>
            <person name="Ma J."/>
        </authorList>
    </citation>
    <scope>NUCLEOTIDE SEQUENCE [LARGE SCALE GENOMIC DNA]</scope>
    <source>
        <strain evidence="3">CGMCC 1.16275</strain>
    </source>
</reference>
<sequence length="264" mass="28854">MATLIDRPLVTRAGDERFFLGAAIGMTLVIFAGFSLQLAAGRSTFYSPPLVHAHAIVFMGWVTIYLAQNILVATDRMAIHRRLGWVAAGWIVPMIVLGFCVTIAMVRRGQVPFFFQPLHFLLFDPLTLLTFAGLTAAAIVMRDRTEWHRRLHLCGMAMLLAPGFGRLLPMPLLQPWAWEASFAASMMFPLAGLVRDLRRDGHVHPAWRAGIMTMIGAFVLIEALTYSGTGQALYRVVTAQSPGAAVPPLQFAAPPASGLVTGRS</sequence>
<accession>A0ABW4I7M6</accession>
<proteinExistence type="predicted"/>
<comment type="caution">
    <text evidence="2">The sequence shown here is derived from an EMBL/GenBank/DDBJ whole genome shotgun (WGS) entry which is preliminary data.</text>
</comment>
<name>A0ABW4I7M6_9SPHN</name>
<organism evidence="2 3">
    <name type="scientific">Sphingomonas tabacisoli</name>
    <dbReference type="NCBI Taxonomy" id="2249466"/>
    <lineage>
        <taxon>Bacteria</taxon>
        <taxon>Pseudomonadati</taxon>
        <taxon>Pseudomonadota</taxon>
        <taxon>Alphaproteobacteria</taxon>
        <taxon>Sphingomonadales</taxon>
        <taxon>Sphingomonadaceae</taxon>
        <taxon>Sphingomonas</taxon>
    </lineage>
</organism>
<keyword evidence="1" id="KW-0812">Transmembrane</keyword>
<feature type="transmembrane region" description="Helical" evidence="1">
    <location>
        <begin position="83"/>
        <end position="106"/>
    </location>
</feature>
<protein>
    <submittedName>
        <fullName evidence="2">Uncharacterized protein</fullName>
    </submittedName>
</protein>
<feature type="transmembrane region" description="Helical" evidence="1">
    <location>
        <begin position="176"/>
        <end position="194"/>
    </location>
</feature>